<feature type="chain" id="PRO_5045383842" description="HEAT repeat domain-containing protein" evidence="1">
    <location>
        <begin position="24"/>
        <end position="329"/>
    </location>
</feature>
<dbReference type="InterPro" id="IPR011989">
    <property type="entry name" value="ARM-like"/>
</dbReference>
<evidence type="ECO:0000256" key="1">
    <source>
        <dbReference type="SAM" id="SignalP"/>
    </source>
</evidence>
<keyword evidence="1" id="KW-0732">Signal</keyword>
<sequence>MFHTFVCRLAPAMLVVSMLAGCAAGGLTIPIKDPVPSEHKFSGEARSKQDQLNFVDSRPASDKASFSTWIVPMNFVAKGKPLDPVAFVAEHTTKELVARGIPVTQGAGNQAMEISISKVGIDNHRATGFSPMVTLTFLVADVTTPAGKKRMTAYVKRAKVPVWGFDELNDPCYSEPLSLITKELAAKINRDVYGLKSDDSEIDRLVAKVNAEAATNPLSYFDVYQLGFSNNPRAIEPLVKLTAHNQEYVRLAAISSLGILKATSQQKLLENLYSGIGADIWQDRAIALKAIGDLDTPESKAFLQAEFDRLKDKNDRGAVWTKKLIALYL</sequence>
<accession>A0ABX7M7T5</accession>
<dbReference type="InterPro" id="IPR016024">
    <property type="entry name" value="ARM-type_fold"/>
</dbReference>
<organism evidence="2 3">
    <name type="scientific">Niveibacterium microcysteis</name>
    <dbReference type="NCBI Taxonomy" id="2811415"/>
    <lineage>
        <taxon>Bacteria</taxon>
        <taxon>Pseudomonadati</taxon>
        <taxon>Pseudomonadota</taxon>
        <taxon>Betaproteobacteria</taxon>
        <taxon>Rhodocyclales</taxon>
        <taxon>Rhodocyclaceae</taxon>
        <taxon>Niveibacterium</taxon>
    </lineage>
</organism>
<gene>
    <name evidence="2" type="ORF">JY500_03845</name>
</gene>
<feature type="signal peptide" evidence="1">
    <location>
        <begin position="1"/>
        <end position="23"/>
    </location>
</feature>
<dbReference type="Gene3D" id="1.25.10.10">
    <property type="entry name" value="Leucine-rich Repeat Variant"/>
    <property type="match status" value="1"/>
</dbReference>
<dbReference type="EMBL" id="CP071060">
    <property type="protein sequence ID" value="QSI77798.1"/>
    <property type="molecule type" value="Genomic_DNA"/>
</dbReference>
<evidence type="ECO:0000313" key="2">
    <source>
        <dbReference type="EMBL" id="QSI77798.1"/>
    </source>
</evidence>
<reference evidence="2 3" key="1">
    <citation type="submission" date="2021-02" db="EMBL/GenBank/DDBJ databases">
        <title>Niveibacterium changnyeongensis HC41.</title>
        <authorList>
            <person name="Kang M."/>
        </authorList>
    </citation>
    <scope>NUCLEOTIDE SEQUENCE [LARGE SCALE GENOMIC DNA]</scope>
    <source>
        <strain evidence="2 3">HC41</strain>
    </source>
</reference>
<evidence type="ECO:0008006" key="4">
    <source>
        <dbReference type="Google" id="ProtNLM"/>
    </source>
</evidence>
<name>A0ABX7M7T5_9RHOO</name>
<dbReference type="RefSeq" id="WP_206255117.1">
    <property type="nucleotide sequence ID" value="NZ_CP071060.1"/>
</dbReference>
<dbReference type="Proteomes" id="UP000663570">
    <property type="component" value="Chromosome"/>
</dbReference>
<proteinExistence type="predicted"/>
<protein>
    <recommendedName>
        <fullName evidence="4">HEAT repeat domain-containing protein</fullName>
    </recommendedName>
</protein>
<evidence type="ECO:0000313" key="3">
    <source>
        <dbReference type="Proteomes" id="UP000663570"/>
    </source>
</evidence>
<keyword evidence="3" id="KW-1185">Reference proteome</keyword>
<dbReference type="SUPFAM" id="SSF48371">
    <property type="entry name" value="ARM repeat"/>
    <property type="match status" value="1"/>
</dbReference>